<dbReference type="GO" id="GO:0044010">
    <property type="term" value="P:single-species biofilm formation"/>
    <property type="evidence" value="ECO:0007669"/>
    <property type="project" value="InterPro"/>
</dbReference>
<reference evidence="3 4" key="1">
    <citation type="journal article" date="2018" name="Aquat. Microb. Ecol.">
        <title>Gammaproteobacterial methanotrophs dominate.</title>
        <authorList>
            <person name="Rissanen A.J."/>
            <person name="Saarenheimo J."/>
            <person name="Tiirola M."/>
            <person name="Peura S."/>
            <person name="Aalto S.L."/>
            <person name="Karvinen A."/>
            <person name="Nykanen H."/>
        </authorList>
    </citation>
    <scope>NUCLEOTIDE SEQUENCE [LARGE SCALE GENOMIC DNA]</scope>
    <source>
        <strain evidence="3">AMbin10</strain>
    </source>
</reference>
<keyword evidence="2" id="KW-1277">Toxin-antitoxin system</keyword>
<gene>
    <name evidence="3" type="ORF">DM484_14550</name>
</gene>
<sequence>MLNSIKTTDVRTRIEPELKEAASMLLAECGLSMSDGIRLFLRQVVTQRGLPFEVKAPNATTIAAMEEARSITQARFHTAQELLDDLEKNGSAKTN</sequence>
<dbReference type="GO" id="GO:0006351">
    <property type="term" value="P:DNA-templated transcription"/>
    <property type="evidence" value="ECO:0007669"/>
    <property type="project" value="TreeGrafter"/>
</dbReference>
<evidence type="ECO:0000256" key="2">
    <source>
        <dbReference type="ARBA" id="ARBA00022649"/>
    </source>
</evidence>
<dbReference type="GO" id="GO:0015643">
    <property type="term" value="F:toxic substance binding"/>
    <property type="evidence" value="ECO:0007669"/>
    <property type="project" value="InterPro"/>
</dbReference>
<dbReference type="InterPro" id="IPR007337">
    <property type="entry name" value="RelB/DinJ"/>
</dbReference>
<comment type="similarity">
    <text evidence="1">Belongs to the RelB/DinJ antitoxin family.</text>
</comment>
<dbReference type="InterPro" id="IPR013321">
    <property type="entry name" value="Arc_rbn_hlx_hlx"/>
</dbReference>
<dbReference type="GO" id="GO:0000987">
    <property type="term" value="F:cis-regulatory region sequence-specific DNA binding"/>
    <property type="evidence" value="ECO:0007669"/>
    <property type="project" value="InterPro"/>
</dbReference>
<name>A0A2W4T428_9GAMM</name>
<dbReference type="GO" id="GO:0006355">
    <property type="term" value="P:regulation of DNA-templated transcription"/>
    <property type="evidence" value="ECO:0007669"/>
    <property type="project" value="InterPro"/>
</dbReference>
<organism evidence="3 4">
    <name type="scientific">Candidatus Methylumidiphilus alinenensis</name>
    <dbReference type="NCBI Taxonomy" id="2202197"/>
    <lineage>
        <taxon>Bacteria</taxon>
        <taxon>Pseudomonadati</taxon>
        <taxon>Pseudomonadota</taxon>
        <taxon>Gammaproteobacteria</taxon>
        <taxon>Methylococcales</taxon>
        <taxon>Candidatus Methylumidiphilus</taxon>
    </lineage>
</organism>
<evidence type="ECO:0000313" key="3">
    <source>
        <dbReference type="EMBL" id="PZN77507.1"/>
    </source>
</evidence>
<comment type="caution">
    <text evidence="3">The sequence shown here is derived from an EMBL/GenBank/DDBJ whole genome shotgun (WGS) entry which is preliminary data.</text>
</comment>
<dbReference type="EMBL" id="QJPH01000334">
    <property type="protein sequence ID" value="PZN77507.1"/>
    <property type="molecule type" value="Genomic_DNA"/>
</dbReference>
<dbReference type="Proteomes" id="UP000249396">
    <property type="component" value="Unassembled WGS sequence"/>
</dbReference>
<dbReference type="NCBIfam" id="TIGR02384">
    <property type="entry name" value="RelB_DinJ"/>
    <property type="match status" value="1"/>
</dbReference>
<evidence type="ECO:0000313" key="4">
    <source>
        <dbReference type="Proteomes" id="UP000249396"/>
    </source>
</evidence>
<dbReference type="PANTHER" id="PTHR38781">
    <property type="entry name" value="ANTITOXIN DINJ-RELATED"/>
    <property type="match status" value="1"/>
</dbReference>
<dbReference type="PANTHER" id="PTHR38781:SF1">
    <property type="entry name" value="ANTITOXIN DINJ-RELATED"/>
    <property type="match status" value="1"/>
</dbReference>
<proteinExistence type="inferred from homology"/>
<dbReference type="InterPro" id="IPR026262">
    <property type="entry name" value="DinJ"/>
</dbReference>
<accession>A0A2W4T428</accession>
<dbReference type="Pfam" id="PF04221">
    <property type="entry name" value="RelB"/>
    <property type="match status" value="1"/>
</dbReference>
<protein>
    <submittedName>
        <fullName evidence="3">Type II toxin-antitoxin system antitoxin, RelB/DinJ family</fullName>
    </submittedName>
</protein>
<dbReference type="PIRSF" id="PIRSF003108">
    <property type="entry name" value="DinJ"/>
    <property type="match status" value="1"/>
</dbReference>
<dbReference type="Gene3D" id="1.10.1220.10">
    <property type="entry name" value="Met repressor-like"/>
    <property type="match status" value="1"/>
</dbReference>
<dbReference type="AlphaFoldDB" id="A0A2W4T428"/>
<evidence type="ECO:0000256" key="1">
    <source>
        <dbReference type="ARBA" id="ARBA00010562"/>
    </source>
</evidence>